<proteinExistence type="predicted"/>
<accession>A0A6A5XLU5</accession>
<dbReference type="Proteomes" id="UP000799778">
    <property type="component" value="Unassembled WGS sequence"/>
</dbReference>
<evidence type="ECO:0000313" key="4">
    <source>
        <dbReference type="Proteomes" id="UP000799778"/>
    </source>
</evidence>
<name>A0A6A5XLU5_9PLEO</name>
<keyword evidence="2" id="KW-0812">Transmembrane</keyword>
<dbReference type="AlphaFoldDB" id="A0A6A5XLU5"/>
<feature type="transmembrane region" description="Helical" evidence="2">
    <location>
        <begin position="22"/>
        <end position="45"/>
    </location>
</feature>
<evidence type="ECO:0000256" key="1">
    <source>
        <dbReference type="SAM" id="MobiDB-lite"/>
    </source>
</evidence>
<dbReference type="GeneID" id="54289457"/>
<dbReference type="RefSeq" id="XP_033382471.1">
    <property type="nucleotide sequence ID" value="XM_033532060.1"/>
</dbReference>
<dbReference type="EMBL" id="ML978070">
    <property type="protein sequence ID" value="KAF2014132.1"/>
    <property type="molecule type" value="Genomic_DNA"/>
</dbReference>
<feature type="region of interest" description="Disordered" evidence="1">
    <location>
        <begin position="1"/>
        <end position="21"/>
    </location>
</feature>
<keyword evidence="4" id="KW-1185">Reference proteome</keyword>
<protein>
    <submittedName>
        <fullName evidence="3">Uncharacterized protein</fullName>
    </submittedName>
</protein>
<gene>
    <name evidence="3" type="ORF">BU24DRAFT_462946</name>
</gene>
<reference evidence="3" key="1">
    <citation type="journal article" date="2020" name="Stud. Mycol.">
        <title>101 Dothideomycetes genomes: a test case for predicting lifestyles and emergence of pathogens.</title>
        <authorList>
            <person name="Haridas S."/>
            <person name="Albert R."/>
            <person name="Binder M."/>
            <person name="Bloem J."/>
            <person name="Labutti K."/>
            <person name="Salamov A."/>
            <person name="Andreopoulos B."/>
            <person name="Baker S."/>
            <person name="Barry K."/>
            <person name="Bills G."/>
            <person name="Bluhm B."/>
            <person name="Cannon C."/>
            <person name="Castanera R."/>
            <person name="Culley D."/>
            <person name="Daum C."/>
            <person name="Ezra D."/>
            <person name="Gonzalez J."/>
            <person name="Henrissat B."/>
            <person name="Kuo A."/>
            <person name="Liang C."/>
            <person name="Lipzen A."/>
            <person name="Lutzoni F."/>
            <person name="Magnuson J."/>
            <person name="Mondo S."/>
            <person name="Nolan M."/>
            <person name="Ohm R."/>
            <person name="Pangilinan J."/>
            <person name="Park H.-J."/>
            <person name="Ramirez L."/>
            <person name="Alfaro M."/>
            <person name="Sun H."/>
            <person name="Tritt A."/>
            <person name="Yoshinaga Y."/>
            <person name="Zwiers L.-H."/>
            <person name="Turgeon B."/>
            <person name="Goodwin S."/>
            <person name="Spatafora J."/>
            <person name="Crous P."/>
            <person name="Grigoriev I."/>
        </authorList>
    </citation>
    <scope>NUCLEOTIDE SEQUENCE</scope>
    <source>
        <strain evidence="3">CBS 175.79</strain>
    </source>
</reference>
<feature type="compositionally biased region" description="Polar residues" evidence="1">
    <location>
        <begin position="9"/>
        <end position="21"/>
    </location>
</feature>
<keyword evidence="2" id="KW-0472">Membrane</keyword>
<organism evidence="3 4">
    <name type="scientific">Aaosphaeria arxii CBS 175.79</name>
    <dbReference type="NCBI Taxonomy" id="1450172"/>
    <lineage>
        <taxon>Eukaryota</taxon>
        <taxon>Fungi</taxon>
        <taxon>Dikarya</taxon>
        <taxon>Ascomycota</taxon>
        <taxon>Pezizomycotina</taxon>
        <taxon>Dothideomycetes</taxon>
        <taxon>Pleosporomycetidae</taxon>
        <taxon>Pleosporales</taxon>
        <taxon>Pleosporales incertae sedis</taxon>
        <taxon>Aaosphaeria</taxon>
    </lineage>
</organism>
<sequence>MAPHAIRIRSSTAGDTSSDQPISGGAIAGIIFAVLVVFGFLAWFVRHELLVKSRPKEKLMRQKKREEKAEQQAMAALMNLGSIEFAPMLPCLNQPWT</sequence>
<evidence type="ECO:0000313" key="3">
    <source>
        <dbReference type="EMBL" id="KAF2014132.1"/>
    </source>
</evidence>
<keyword evidence="2" id="KW-1133">Transmembrane helix</keyword>
<evidence type="ECO:0000256" key="2">
    <source>
        <dbReference type="SAM" id="Phobius"/>
    </source>
</evidence>